<feature type="non-terminal residue" evidence="1">
    <location>
        <position position="1"/>
    </location>
</feature>
<accession>A0AAV5SN37</accession>
<dbReference type="Proteomes" id="UP001432027">
    <property type="component" value="Unassembled WGS sequence"/>
</dbReference>
<keyword evidence="2" id="KW-1185">Reference proteome</keyword>
<name>A0AAV5SN37_9BILA</name>
<proteinExistence type="predicted"/>
<comment type="caution">
    <text evidence="1">The sequence shown here is derived from an EMBL/GenBank/DDBJ whole genome shotgun (WGS) entry which is preliminary data.</text>
</comment>
<reference evidence="1" key="1">
    <citation type="submission" date="2023-10" db="EMBL/GenBank/DDBJ databases">
        <title>Genome assembly of Pristionchus species.</title>
        <authorList>
            <person name="Yoshida K."/>
            <person name="Sommer R.J."/>
        </authorList>
    </citation>
    <scope>NUCLEOTIDE SEQUENCE</scope>
    <source>
        <strain evidence="1">RS0144</strain>
    </source>
</reference>
<gene>
    <name evidence="1" type="ORF">PENTCL1PPCAC_3196</name>
</gene>
<dbReference type="AlphaFoldDB" id="A0AAV5SN37"/>
<feature type="non-terminal residue" evidence="1">
    <location>
        <position position="302"/>
    </location>
</feature>
<evidence type="ECO:0000313" key="1">
    <source>
        <dbReference type="EMBL" id="GMS81021.1"/>
    </source>
</evidence>
<organism evidence="1 2">
    <name type="scientific">Pristionchus entomophagus</name>
    <dbReference type="NCBI Taxonomy" id="358040"/>
    <lineage>
        <taxon>Eukaryota</taxon>
        <taxon>Metazoa</taxon>
        <taxon>Ecdysozoa</taxon>
        <taxon>Nematoda</taxon>
        <taxon>Chromadorea</taxon>
        <taxon>Rhabditida</taxon>
        <taxon>Rhabditina</taxon>
        <taxon>Diplogasteromorpha</taxon>
        <taxon>Diplogasteroidea</taxon>
        <taxon>Neodiplogasteridae</taxon>
        <taxon>Pristionchus</taxon>
    </lineage>
</organism>
<evidence type="ECO:0000313" key="2">
    <source>
        <dbReference type="Proteomes" id="UP001432027"/>
    </source>
</evidence>
<protein>
    <submittedName>
        <fullName evidence="1">Uncharacterized protein</fullName>
    </submittedName>
</protein>
<dbReference type="EMBL" id="BTSX01000001">
    <property type="protein sequence ID" value="GMS81021.1"/>
    <property type="molecule type" value="Genomic_DNA"/>
</dbReference>
<sequence length="302" mass="33955">SDNGQSLWRAFYLTCNLPDIFFEDMIVESICGLTCFVEHSSNDEAPRLGFRVTGVDINYDLAHHDPIKFELFFGLCVPLLDSGKFSAEDIVEFVEINRKLGVQRITLVDLVDFSLPFPSDLVENNGVNVARDICLYRHMQTTELVAFLHCVPSFCLFRLVGFTTLREFFLPLVNSTMAQTLLSYPYYQSGLIKISAANVNIRSNAHPLTLSNKFGLEKLDHIETRGIVRPTKVVEMGPNFAFHLLNSGRAIVFENNANNIVLYRLTDSASESEDTVAERSITDVVPSLADVYDRISKNIDAI</sequence>